<sequence length="81" mass="8500">MGVYSSGGLRVGDSNLRSSSRTTAPPVCGLSSCCRLSEAVGFPVASRFEPPFSLEARGNRGLAPLFPFPWGIIASLSPVRT</sequence>
<evidence type="ECO:0000313" key="2">
    <source>
        <dbReference type="EMBL" id="KAG5375628.1"/>
    </source>
</evidence>
<keyword evidence="3" id="KW-1185">Reference proteome</keyword>
<protein>
    <submittedName>
        <fullName evidence="2">Uncharacterized protein</fullName>
    </submittedName>
</protein>
<evidence type="ECO:0000256" key="1">
    <source>
        <dbReference type="SAM" id="MobiDB-lite"/>
    </source>
</evidence>
<accession>A0ABQ7KRG5</accession>
<dbReference type="EMBL" id="JADBGQ010000010">
    <property type="protein sequence ID" value="KAG5375628.1"/>
    <property type="molecule type" value="Genomic_DNA"/>
</dbReference>
<reference evidence="2 3" key="1">
    <citation type="submission" date="2021-03" db="EMBL/GenBank/DDBJ databases">
        <authorList>
            <person name="King G.J."/>
            <person name="Bancroft I."/>
            <person name="Baten A."/>
            <person name="Bloomfield J."/>
            <person name="Borpatragohain P."/>
            <person name="He Z."/>
            <person name="Irish N."/>
            <person name="Irwin J."/>
            <person name="Liu K."/>
            <person name="Mauleon R.P."/>
            <person name="Moore J."/>
            <person name="Morris R."/>
            <person name="Ostergaard L."/>
            <person name="Wang B."/>
            <person name="Wells R."/>
        </authorList>
    </citation>
    <scope>NUCLEOTIDE SEQUENCE [LARGE SCALE GENOMIC DNA]</scope>
    <source>
        <strain evidence="2">R-o-18</strain>
        <tissue evidence="2">Leaf</tissue>
    </source>
</reference>
<evidence type="ECO:0000313" key="3">
    <source>
        <dbReference type="Proteomes" id="UP000823674"/>
    </source>
</evidence>
<gene>
    <name evidence="2" type="primary">A10p005160.1_BraROA</name>
    <name evidence="2" type="ORF">IGI04_040224</name>
</gene>
<name>A0ABQ7KRG5_BRACM</name>
<proteinExistence type="predicted"/>
<dbReference type="Proteomes" id="UP000823674">
    <property type="component" value="Chromosome A10"/>
</dbReference>
<organism evidence="2 3">
    <name type="scientific">Brassica rapa subsp. trilocularis</name>
    <dbReference type="NCBI Taxonomy" id="1813537"/>
    <lineage>
        <taxon>Eukaryota</taxon>
        <taxon>Viridiplantae</taxon>
        <taxon>Streptophyta</taxon>
        <taxon>Embryophyta</taxon>
        <taxon>Tracheophyta</taxon>
        <taxon>Spermatophyta</taxon>
        <taxon>Magnoliopsida</taxon>
        <taxon>eudicotyledons</taxon>
        <taxon>Gunneridae</taxon>
        <taxon>Pentapetalae</taxon>
        <taxon>rosids</taxon>
        <taxon>malvids</taxon>
        <taxon>Brassicales</taxon>
        <taxon>Brassicaceae</taxon>
        <taxon>Brassiceae</taxon>
        <taxon>Brassica</taxon>
    </lineage>
</organism>
<feature type="region of interest" description="Disordered" evidence="1">
    <location>
        <begin position="1"/>
        <end position="25"/>
    </location>
</feature>
<comment type="caution">
    <text evidence="2">The sequence shown here is derived from an EMBL/GenBank/DDBJ whole genome shotgun (WGS) entry which is preliminary data.</text>
</comment>